<organism evidence="1 2">
    <name type="scientific">Cardiosporidium cionae</name>
    <dbReference type="NCBI Taxonomy" id="476202"/>
    <lineage>
        <taxon>Eukaryota</taxon>
        <taxon>Sar</taxon>
        <taxon>Alveolata</taxon>
        <taxon>Apicomplexa</taxon>
        <taxon>Aconoidasida</taxon>
        <taxon>Nephromycida</taxon>
        <taxon>Cardiosporidium</taxon>
    </lineage>
</organism>
<evidence type="ECO:0000313" key="1">
    <source>
        <dbReference type="EMBL" id="KAF8820805.1"/>
    </source>
</evidence>
<accession>A0ABQ7J9Y9</accession>
<gene>
    <name evidence="1" type="ORF">IE077_000410</name>
</gene>
<comment type="caution">
    <text evidence="1">The sequence shown here is derived from an EMBL/GenBank/DDBJ whole genome shotgun (WGS) entry which is preliminary data.</text>
</comment>
<dbReference type="EMBL" id="JADAQX010000297">
    <property type="protein sequence ID" value="KAF8820805.1"/>
    <property type="molecule type" value="Genomic_DNA"/>
</dbReference>
<name>A0ABQ7J9Y9_9APIC</name>
<sequence length="303" mass="32595">MPSNVRLRIAARNGVSLCASKRKADEIAPSCPDSIVLTSSHERHTVGNPAVMALSFPPCDGGHLCSVDPAVAIKSDSRVKSRPMTSALSSYRTLASPGTSSSLVPPATLNLASLRRGCGALGKVPPSSHANCTMSARAASMSAEELREMLLLQHKLESASTVISSHSIDTEDPMGCDTPASLALTATDPLREEMTYFMTKRLRYSNTRSSSTDVAAGRRWLSSTLGPAPRDTRKRKRAVARLDRRQILECLTCRRIEIGGYKFGDYVVCSNCGNNDFVSVREWSPSRDGCGLRPSGYPSSDGE</sequence>
<protein>
    <submittedName>
        <fullName evidence="1">Uncharacterized protein</fullName>
    </submittedName>
</protein>
<proteinExistence type="predicted"/>
<evidence type="ECO:0000313" key="2">
    <source>
        <dbReference type="Proteomes" id="UP000823046"/>
    </source>
</evidence>
<reference evidence="1 2" key="1">
    <citation type="journal article" date="2020" name="bioRxiv">
        <title>Metabolic contributions of an alphaproteobacterial endosymbiont in the apicomplexan Cardiosporidium cionae.</title>
        <authorList>
            <person name="Hunter E.S."/>
            <person name="Paight C.J."/>
            <person name="Lane C.E."/>
        </authorList>
    </citation>
    <scope>NUCLEOTIDE SEQUENCE [LARGE SCALE GENOMIC DNA]</scope>
    <source>
        <strain evidence="1">ESH_2018</strain>
    </source>
</reference>
<dbReference type="Proteomes" id="UP000823046">
    <property type="component" value="Unassembled WGS sequence"/>
</dbReference>
<keyword evidence="2" id="KW-1185">Reference proteome</keyword>